<keyword evidence="1" id="KW-0812">Transmembrane</keyword>
<feature type="transmembrane region" description="Helical" evidence="1">
    <location>
        <begin position="378"/>
        <end position="397"/>
    </location>
</feature>
<feature type="transmembrane region" description="Helical" evidence="1">
    <location>
        <begin position="131"/>
        <end position="150"/>
    </location>
</feature>
<feature type="transmembrane region" description="Helical" evidence="1">
    <location>
        <begin position="75"/>
        <end position="94"/>
    </location>
</feature>
<keyword evidence="1" id="KW-1133">Transmembrane helix</keyword>
<dbReference type="Proteomes" id="UP000180166">
    <property type="component" value="Chromosome"/>
</dbReference>
<dbReference type="RefSeq" id="WP_237088065.1">
    <property type="nucleotide sequence ID" value="NZ_CP017839.1"/>
</dbReference>
<dbReference type="InterPro" id="IPR010640">
    <property type="entry name" value="Low_temperature_requirement_A"/>
</dbReference>
<feature type="transmembrane region" description="Helical" evidence="1">
    <location>
        <begin position="288"/>
        <end position="312"/>
    </location>
</feature>
<evidence type="ECO:0000256" key="1">
    <source>
        <dbReference type="SAM" id="Phobius"/>
    </source>
</evidence>
<organism evidence="2 3">
    <name type="scientific">Nocardia seriolae</name>
    <dbReference type="NCBI Taxonomy" id="37332"/>
    <lineage>
        <taxon>Bacteria</taxon>
        <taxon>Bacillati</taxon>
        <taxon>Actinomycetota</taxon>
        <taxon>Actinomycetes</taxon>
        <taxon>Mycobacteriales</taxon>
        <taxon>Nocardiaceae</taxon>
        <taxon>Nocardia</taxon>
    </lineage>
</organism>
<feature type="transmembrane region" description="Helical" evidence="1">
    <location>
        <begin position="162"/>
        <end position="179"/>
    </location>
</feature>
<dbReference type="PANTHER" id="PTHR36840">
    <property type="entry name" value="BLL5714 PROTEIN"/>
    <property type="match status" value="1"/>
</dbReference>
<feature type="transmembrane region" description="Helical" evidence="1">
    <location>
        <begin position="106"/>
        <end position="125"/>
    </location>
</feature>
<feature type="transmembrane region" description="Helical" evidence="1">
    <location>
        <begin position="244"/>
        <end position="267"/>
    </location>
</feature>
<dbReference type="Pfam" id="PF06772">
    <property type="entry name" value="LtrA"/>
    <property type="match status" value="1"/>
</dbReference>
<feature type="transmembrane region" description="Helical" evidence="1">
    <location>
        <begin position="324"/>
        <end position="346"/>
    </location>
</feature>
<protein>
    <recommendedName>
        <fullName evidence="4">Low temperature requirement protein A</fullName>
    </recommendedName>
</protein>
<sequence>MVAGFRAAGAAIAACRLYALHVTSDMSGAAELEAQGGQVRASTLELFFDLVFVFTITQLTHVFTHRPGWQELGQVALMFAIIWWMYSGYVFLTNEVAPSTSSRRTFLLLGMFGFFVIAISIPHAFGGTGLVFGLGYIVVNTVHTLMFATAGGAGASSAMLRLAPLNAVSAGLVLAGGIADGRLRGVLWTLAIVLQIVTPYVVRVEGFVIRPSHFCERHGLVVIVALGESVVAIGANLGDQDLTVGLIASVALGLTLGYVLWWAYFGFDDERGEHALHALPAAVRTRPAVLAYGYSLYIVLIGIILTAAGIAMTIAHGNQPASKAAALALSGGVALFFLGQCAFRLTLRLPRPWWRLLAAVCVLATTPIGFAWVAWGQLGVLILVAYGFVIADDLMSIRAGEDSAYVRPEISAVGRLMTRNQQQ</sequence>
<gene>
    <name evidence="2" type="ORF">NS506_05692</name>
</gene>
<keyword evidence="1" id="KW-0472">Membrane</keyword>
<evidence type="ECO:0000313" key="2">
    <source>
        <dbReference type="EMBL" id="APA99735.1"/>
    </source>
</evidence>
<accession>A0ABC8AZN3</accession>
<name>A0ABC8AZN3_9NOCA</name>
<evidence type="ECO:0000313" key="3">
    <source>
        <dbReference type="Proteomes" id="UP000180166"/>
    </source>
</evidence>
<feature type="transmembrane region" description="Helical" evidence="1">
    <location>
        <begin position="185"/>
        <end position="208"/>
    </location>
</feature>
<reference evidence="2 3" key="1">
    <citation type="submission" date="2016-10" db="EMBL/GenBank/DDBJ databases">
        <title>Genome sequence of Nocardia seriolae strain EM150506, isolated from Anguila japonica.</title>
        <authorList>
            <person name="Han H.-J."/>
        </authorList>
    </citation>
    <scope>NUCLEOTIDE SEQUENCE [LARGE SCALE GENOMIC DNA]</scope>
    <source>
        <strain evidence="2 3">EM150506</strain>
    </source>
</reference>
<feature type="transmembrane region" description="Helical" evidence="1">
    <location>
        <begin position="46"/>
        <end position="63"/>
    </location>
</feature>
<dbReference type="KEGG" id="nsr:NS506_05692"/>
<dbReference type="AlphaFoldDB" id="A0ABC8AZN3"/>
<evidence type="ECO:0008006" key="4">
    <source>
        <dbReference type="Google" id="ProtNLM"/>
    </source>
</evidence>
<dbReference type="EMBL" id="CP017839">
    <property type="protein sequence ID" value="APA99735.1"/>
    <property type="molecule type" value="Genomic_DNA"/>
</dbReference>
<dbReference type="PANTHER" id="PTHR36840:SF1">
    <property type="entry name" value="BLL5714 PROTEIN"/>
    <property type="match status" value="1"/>
</dbReference>
<feature type="transmembrane region" description="Helical" evidence="1">
    <location>
        <begin position="220"/>
        <end position="238"/>
    </location>
</feature>
<proteinExistence type="predicted"/>